<gene>
    <name evidence="2" type="ORF">RRG08_015964</name>
</gene>
<evidence type="ECO:0000313" key="2">
    <source>
        <dbReference type="EMBL" id="KAK3793449.1"/>
    </source>
</evidence>
<sequence length="136" mass="15120">MQNAGSPYRARRRSRFVSVAVIYYRLTTKVTIQAVTALYCSLVHYLSHQHRPSPFTVRSQEGHSIVKRSDEISVKPRVRYVLVGEFHSLLAASSSVIKTVVATNISSNISKDNICTNSSHNDASSAKTNSSYGDRM</sequence>
<accession>A0AAE1ASZ9</accession>
<evidence type="ECO:0000256" key="1">
    <source>
        <dbReference type="SAM" id="MobiDB-lite"/>
    </source>
</evidence>
<keyword evidence="3" id="KW-1185">Reference proteome</keyword>
<protein>
    <submittedName>
        <fullName evidence="2">Uncharacterized protein</fullName>
    </submittedName>
</protein>
<comment type="caution">
    <text evidence="2">The sequence shown here is derived from an EMBL/GenBank/DDBJ whole genome shotgun (WGS) entry which is preliminary data.</text>
</comment>
<reference evidence="2" key="1">
    <citation type="journal article" date="2023" name="G3 (Bethesda)">
        <title>A reference genome for the long-term kleptoplast-retaining sea slug Elysia crispata morphotype clarki.</title>
        <authorList>
            <person name="Eastman K.E."/>
            <person name="Pendleton A.L."/>
            <person name="Shaikh M.A."/>
            <person name="Suttiyut T."/>
            <person name="Ogas R."/>
            <person name="Tomko P."/>
            <person name="Gavelis G."/>
            <person name="Widhalm J.R."/>
            <person name="Wisecaver J.H."/>
        </authorList>
    </citation>
    <scope>NUCLEOTIDE SEQUENCE</scope>
    <source>
        <strain evidence="2">ECLA1</strain>
    </source>
</reference>
<name>A0AAE1ASZ9_9GAST</name>
<feature type="region of interest" description="Disordered" evidence="1">
    <location>
        <begin position="116"/>
        <end position="136"/>
    </location>
</feature>
<proteinExistence type="predicted"/>
<dbReference type="Proteomes" id="UP001283361">
    <property type="component" value="Unassembled WGS sequence"/>
</dbReference>
<dbReference type="AlphaFoldDB" id="A0AAE1ASZ9"/>
<evidence type="ECO:0000313" key="3">
    <source>
        <dbReference type="Proteomes" id="UP001283361"/>
    </source>
</evidence>
<dbReference type="EMBL" id="JAWDGP010001243">
    <property type="protein sequence ID" value="KAK3793449.1"/>
    <property type="molecule type" value="Genomic_DNA"/>
</dbReference>
<organism evidence="2 3">
    <name type="scientific">Elysia crispata</name>
    <name type="common">lettuce slug</name>
    <dbReference type="NCBI Taxonomy" id="231223"/>
    <lineage>
        <taxon>Eukaryota</taxon>
        <taxon>Metazoa</taxon>
        <taxon>Spiralia</taxon>
        <taxon>Lophotrochozoa</taxon>
        <taxon>Mollusca</taxon>
        <taxon>Gastropoda</taxon>
        <taxon>Heterobranchia</taxon>
        <taxon>Euthyneura</taxon>
        <taxon>Panpulmonata</taxon>
        <taxon>Sacoglossa</taxon>
        <taxon>Placobranchoidea</taxon>
        <taxon>Plakobranchidae</taxon>
        <taxon>Elysia</taxon>
    </lineage>
</organism>